<organism evidence="2 3">
    <name type="scientific">Leucobacter rhizosphaerae</name>
    <dbReference type="NCBI Taxonomy" id="2932245"/>
    <lineage>
        <taxon>Bacteria</taxon>
        <taxon>Bacillati</taxon>
        <taxon>Actinomycetota</taxon>
        <taxon>Actinomycetes</taxon>
        <taxon>Micrococcales</taxon>
        <taxon>Microbacteriaceae</taxon>
        <taxon>Leucobacter</taxon>
    </lineage>
</organism>
<dbReference type="SUPFAM" id="SSF53850">
    <property type="entry name" value="Periplasmic binding protein-like II"/>
    <property type="match status" value="1"/>
</dbReference>
<dbReference type="RefSeq" id="WP_244684643.1">
    <property type="nucleotide sequence ID" value="NZ_CP095043.1"/>
</dbReference>
<feature type="domain" description="Solute-binding protein family 5" evidence="1">
    <location>
        <begin position="78"/>
        <end position="432"/>
    </location>
</feature>
<dbReference type="InterPro" id="IPR000914">
    <property type="entry name" value="SBP_5_dom"/>
</dbReference>
<dbReference type="PIRSF" id="PIRSF002741">
    <property type="entry name" value="MppA"/>
    <property type="match status" value="1"/>
</dbReference>
<keyword evidence="3" id="KW-1185">Reference proteome</keyword>
<accession>A0ABY4FTF0</accession>
<dbReference type="EMBL" id="CP095043">
    <property type="protein sequence ID" value="UOQ59576.1"/>
    <property type="molecule type" value="Genomic_DNA"/>
</dbReference>
<dbReference type="CDD" id="cd00995">
    <property type="entry name" value="PBP2_NikA_DppA_OppA_like"/>
    <property type="match status" value="1"/>
</dbReference>
<evidence type="ECO:0000259" key="1">
    <source>
        <dbReference type="Pfam" id="PF00496"/>
    </source>
</evidence>
<dbReference type="PROSITE" id="PS51257">
    <property type="entry name" value="PROKAR_LIPOPROTEIN"/>
    <property type="match status" value="1"/>
</dbReference>
<dbReference type="InterPro" id="IPR030678">
    <property type="entry name" value="Peptide/Ni-bd"/>
</dbReference>
<proteinExistence type="predicted"/>
<name>A0ABY4FTF0_9MICO</name>
<dbReference type="PANTHER" id="PTHR30290">
    <property type="entry name" value="PERIPLASMIC BINDING COMPONENT OF ABC TRANSPORTER"/>
    <property type="match status" value="1"/>
</dbReference>
<dbReference type="Gene3D" id="3.40.190.10">
    <property type="entry name" value="Periplasmic binding protein-like II"/>
    <property type="match status" value="1"/>
</dbReference>
<evidence type="ECO:0000313" key="3">
    <source>
        <dbReference type="Proteomes" id="UP000831775"/>
    </source>
</evidence>
<gene>
    <name evidence="2" type="ORF">MUN76_10995</name>
</gene>
<evidence type="ECO:0000313" key="2">
    <source>
        <dbReference type="EMBL" id="UOQ59576.1"/>
    </source>
</evidence>
<sequence>MRRTAAAVAGIVGAALILTGCSGSPSSGGSSDGTVKFALSKDPGTIDPVLNATHSGEEISAFGYESLLTFPTGAPAIGSLAESWTESTTEASFVLKEGILCSDGSELTASDVKGTFEYAAEAGSPYVGVYFNPEVAIEADDTARTVTFTNPQPDAFLAQSVGALPIICAAGLEDPTKLETEQIGTGPYVMSDVSPGQSYTFELREDYAWGPDGVTAENAALPKTVVASVVESEATRANMLQSGELTLATVGGTERDRLEDANFAQTLEVPTRPGLLFFNQAEGRVGNDLAVRQGIAQALDRDEIGAVSSAGRGEQLVTLVSDFGAACTTMDSSAAIPAFDTDAAEKTLDEAGWVVGADGIREKDGKKLSALLLYPVNESASVTAAIELMQTKLKEVGIEGTPTPSPSYTDVIFSGGDWDMVWAPIDTSLPSNWAGILGGDFPPEGGNWTYNTNQEYFDLVAEANAFAGEEGCDAWQAAQDSLFSNLEVLPVYSATETLYGSNVEFGLSKTVLNPTTFRIAE</sequence>
<dbReference type="Proteomes" id="UP000831775">
    <property type="component" value="Chromosome"/>
</dbReference>
<dbReference type="Gene3D" id="3.10.105.10">
    <property type="entry name" value="Dipeptide-binding Protein, Domain 3"/>
    <property type="match status" value="1"/>
</dbReference>
<reference evidence="2 3" key="1">
    <citation type="submission" date="2022-04" db="EMBL/GenBank/DDBJ databases">
        <title>Leucobacter sp. isolated from rhizosphere of onion.</title>
        <authorList>
            <person name="Won M."/>
            <person name="Lee C.-M."/>
            <person name="Woen H.-Y."/>
            <person name="Kwon S.-W."/>
        </authorList>
    </citation>
    <scope>NUCLEOTIDE SEQUENCE [LARGE SCALE GENOMIC DNA]</scope>
    <source>
        <strain evidence="2 3">H25R-14</strain>
    </source>
</reference>
<dbReference type="Pfam" id="PF00496">
    <property type="entry name" value="SBP_bac_5"/>
    <property type="match status" value="1"/>
</dbReference>
<protein>
    <submittedName>
        <fullName evidence="2">ABC transporter substrate-binding protein</fullName>
    </submittedName>
</protein>
<dbReference type="InterPro" id="IPR039424">
    <property type="entry name" value="SBP_5"/>
</dbReference>